<dbReference type="Proteomes" id="UP000008144">
    <property type="component" value="Chromosome 9"/>
</dbReference>
<dbReference type="GO" id="GO:0023052">
    <property type="term" value="P:signaling"/>
    <property type="evidence" value="ECO:0007669"/>
    <property type="project" value="InterPro"/>
</dbReference>
<sequence length="512" mass="55835">MGSMGTYHSTLNCDRFGFPFQNCFGYAEPGTEYENNATEKNTSQLTSNGSTTSANSNHVLVDNAPTKRRSRKLSRARDSCCTGSTAIDEDFSYDLYNPPNHVQTRSNCRRLESVTSHHSSNSAAAPSDNVKGTDLAMDSRDSHVAGIFLTSTESSVDPPTTVATVTNNNVKDSDCSTVVPTVHCLVSSPEIEVQALEIHPTQEKLDVSKVVVEKKSPVLSDTKEEESTSYFRSLVVKETEKLNDLIEKWNTLPSKHMIQCPTDIRDEIRTVIGQTRLVITERFTQFTTLIDRADGKNGCSKDDRPVLLSDLRGFWDMIYFQVEDVMSKFSALQKVADDGWKRAETDKKKTAPVTSKKTATKRGPKKNTGAGKPKTQSAEEEKKRREAARKRLAEARKAAQAKLSQEKVSPSSLEILTTSSLPGNNSKNVDVSINAANPTVVPCHPETPDSTTTPSPNPTPSPSEKSLESVDGDFPRASTPRIESSSCSVSHVAISVDSASISSVPSSVSLVH</sequence>
<dbReference type="AlphaFoldDB" id="F6QPI8"/>
<reference evidence="3" key="2">
    <citation type="journal article" date="2008" name="Genome Biol.">
        <title>Improved genome assembly and evidence-based global gene model set for the chordate Ciona intestinalis: new insight into intron and operon populations.</title>
        <authorList>
            <person name="Satou Y."/>
            <person name="Mineta K."/>
            <person name="Ogasawara M."/>
            <person name="Sasakura Y."/>
            <person name="Shoguchi E."/>
            <person name="Ueno K."/>
            <person name="Yamada L."/>
            <person name="Matsumoto J."/>
            <person name="Wasserscheid J."/>
            <person name="Dewar K."/>
            <person name="Wiley G.B."/>
            <person name="Macmil S.L."/>
            <person name="Roe B.A."/>
            <person name="Zeller R.W."/>
            <person name="Hastings K.E."/>
            <person name="Lemaire P."/>
            <person name="Lindquist E."/>
            <person name="Endo T."/>
            <person name="Hotta K."/>
            <person name="Inaba K."/>
        </authorList>
    </citation>
    <scope>NUCLEOTIDE SEQUENCE [LARGE SCALE GENOMIC DNA]</scope>
    <source>
        <strain evidence="3">wild type</strain>
    </source>
</reference>
<dbReference type="GO" id="GO:0007059">
    <property type="term" value="P:chromosome segregation"/>
    <property type="evidence" value="ECO:0000318"/>
    <property type="project" value="GO_Central"/>
</dbReference>
<feature type="region of interest" description="Disordered" evidence="2">
    <location>
        <begin position="340"/>
        <end position="413"/>
    </location>
</feature>
<dbReference type="GeneID" id="100176117"/>
<evidence type="ECO:0000256" key="2">
    <source>
        <dbReference type="SAM" id="MobiDB-lite"/>
    </source>
</evidence>
<feature type="compositionally biased region" description="Low complexity" evidence="2">
    <location>
        <begin position="113"/>
        <end position="127"/>
    </location>
</feature>
<accession>F6QPI8</accession>
<dbReference type="RefSeq" id="XP_002131828.1">
    <property type="nucleotide sequence ID" value="XM_002131792.4"/>
</dbReference>
<dbReference type="GO" id="GO:0005737">
    <property type="term" value="C:cytoplasm"/>
    <property type="evidence" value="ECO:0000318"/>
    <property type="project" value="GO_Central"/>
</dbReference>
<dbReference type="GO" id="GO:0007052">
    <property type="term" value="P:mitotic spindle organization"/>
    <property type="evidence" value="ECO:0000318"/>
    <property type="project" value="GO_Central"/>
</dbReference>
<dbReference type="EMBL" id="EAAA01003003">
    <property type="status" value="NOT_ANNOTATED_CDS"/>
    <property type="molecule type" value="Genomic_DNA"/>
</dbReference>
<dbReference type="Ensembl" id="ENSCINT00000013589.3">
    <property type="protein sequence ID" value="ENSCINP00000013589.3"/>
    <property type="gene ID" value="ENSCING00000006618.3"/>
</dbReference>
<feature type="compositionally biased region" description="Low complexity" evidence="2">
    <location>
        <begin position="46"/>
        <end position="57"/>
    </location>
</feature>
<reference evidence="3" key="4">
    <citation type="submission" date="2025-09" db="UniProtKB">
        <authorList>
            <consortium name="Ensembl"/>
        </authorList>
    </citation>
    <scope>IDENTIFICATION</scope>
</reference>
<feature type="compositionally biased region" description="Basic and acidic residues" evidence="2">
    <location>
        <begin position="377"/>
        <end position="397"/>
    </location>
</feature>
<feature type="region of interest" description="Disordered" evidence="2">
    <location>
        <begin position="111"/>
        <end position="133"/>
    </location>
</feature>
<dbReference type="PANTHER" id="PTHR12353">
    <property type="entry name" value="DISKS LARGE-ASSOCIATED PROTEIN DAP SAP90/PSD-95-ASSOCIATED PROTEIN"/>
    <property type="match status" value="1"/>
</dbReference>
<name>F6QPI8_CIOIN</name>
<dbReference type="HOGENOM" id="CLU_532021_0_0_1"/>
<dbReference type="PANTHER" id="PTHR12353:SF1">
    <property type="entry name" value="DISKS LARGE-ASSOCIATED PROTEIN 5"/>
    <property type="match status" value="1"/>
</dbReference>
<comment type="similarity">
    <text evidence="1">Belongs to the SAPAP family.</text>
</comment>
<dbReference type="STRING" id="7719.ENSCINP00000013589"/>
<reference evidence="3" key="3">
    <citation type="submission" date="2025-08" db="UniProtKB">
        <authorList>
            <consortium name="Ensembl"/>
        </authorList>
    </citation>
    <scope>IDENTIFICATION</scope>
</reference>
<dbReference type="GeneTree" id="ENSGT00940000158652"/>
<dbReference type="KEGG" id="cin:100176117"/>
<dbReference type="GO" id="GO:0051382">
    <property type="term" value="P:kinetochore assembly"/>
    <property type="evidence" value="ECO:0000318"/>
    <property type="project" value="GO_Central"/>
</dbReference>
<dbReference type="GO" id="GO:0008017">
    <property type="term" value="F:microtubule binding"/>
    <property type="evidence" value="ECO:0000318"/>
    <property type="project" value="GO_Central"/>
</dbReference>
<organism evidence="3 4">
    <name type="scientific">Ciona intestinalis</name>
    <name type="common">Transparent sea squirt</name>
    <name type="synonym">Ascidia intestinalis</name>
    <dbReference type="NCBI Taxonomy" id="7719"/>
    <lineage>
        <taxon>Eukaryota</taxon>
        <taxon>Metazoa</taxon>
        <taxon>Chordata</taxon>
        <taxon>Tunicata</taxon>
        <taxon>Ascidiacea</taxon>
        <taxon>Phlebobranchia</taxon>
        <taxon>Cionidae</taxon>
        <taxon>Ciona</taxon>
    </lineage>
</organism>
<dbReference type="GO" id="GO:0007346">
    <property type="term" value="P:regulation of mitotic cell cycle"/>
    <property type="evidence" value="ECO:0000318"/>
    <property type="project" value="GO_Central"/>
</dbReference>
<dbReference type="GO" id="GO:0031616">
    <property type="term" value="C:spindle pole centrosome"/>
    <property type="evidence" value="ECO:0000318"/>
    <property type="project" value="GO_Central"/>
</dbReference>
<feature type="compositionally biased region" description="Basic and acidic residues" evidence="2">
    <location>
        <begin position="340"/>
        <end position="349"/>
    </location>
</feature>
<dbReference type="InterPro" id="IPR005026">
    <property type="entry name" value="SAPAP"/>
</dbReference>
<evidence type="ECO:0000313" key="4">
    <source>
        <dbReference type="Proteomes" id="UP000008144"/>
    </source>
</evidence>
<feature type="region of interest" description="Disordered" evidence="2">
    <location>
        <begin position="37"/>
        <end position="75"/>
    </location>
</feature>
<feature type="region of interest" description="Disordered" evidence="2">
    <location>
        <begin position="438"/>
        <end position="487"/>
    </location>
</feature>
<dbReference type="GO" id="GO:0051642">
    <property type="term" value="P:centrosome localization"/>
    <property type="evidence" value="ECO:0000318"/>
    <property type="project" value="GO_Central"/>
</dbReference>
<accession>A0A1W2WQ51</accession>
<evidence type="ECO:0000256" key="1">
    <source>
        <dbReference type="ARBA" id="ARBA00008839"/>
    </source>
</evidence>
<gene>
    <name evidence="3" type="primary">LOC100176117</name>
</gene>
<reference evidence="4" key="1">
    <citation type="journal article" date="2002" name="Science">
        <title>The draft genome of Ciona intestinalis: insights into chordate and vertebrate origins.</title>
        <authorList>
            <person name="Dehal P."/>
            <person name="Satou Y."/>
            <person name="Campbell R.K."/>
            <person name="Chapman J."/>
            <person name="Degnan B."/>
            <person name="De Tomaso A."/>
            <person name="Davidson B."/>
            <person name="Di Gregorio A."/>
            <person name="Gelpke M."/>
            <person name="Goodstein D.M."/>
            <person name="Harafuji N."/>
            <person name="Hastings K.E."/>
            <person name="Ho I."/>
            <person name="Hotta K."/>
            <person name="Huang W."/>
            <person name="Kawashima T."/>
            <person name="Lemaire P."/>
            <person name="Martinez D."/>
            <person name="Meinertzhagen I.A."/>
            <person name="Necula S."/>
            <person name="Nonaka M."/>
            <person name="Putnam N."/>
            <person name="Rash S."/>
            <person name="Saiga H."/>
            <person name="Satake M."/>
            <person name="Terry A."/>
            <person name="Yamada L."/>
            <person name="Wang H.G."/>
            <person name="Awazu S."/>
            <person name="Azumi K."/>
            <person name="Boore J."/>
            <person name="Branno M."/>
            <person name="Chin-Bow S."/>
            <person name="DeSantis R."/>
            <person name="Doyle S."/>
            <person name="Francino P."/>
            <person name="Keys D.N."/>
            <person name="Haga S."/>
            <person name="Hayashi H."/>
            <person name="Hino K."/>
            <person name="Imai K.S."/>
            <person name="Inaba K."/>
            <person name="Kano S."/>
            <person name="Kobayashi K."/>
            <person name="Kobayashi M."/>
            <person name="Lee B.I."/>
            <person name="Makabe K.W."/>
            <person name="Manohar C."/>
            <person name="Matassi G."/>
            <person name="Medina M."/>
            <person name="Mochizuki Y."/>
            <person name="Mount S."/>
            <person name="Morishita T."/>
            <person name="Miura S."/>
            <person name="Nakayama A."/>
            <person name="Nishizaka S."/>
            <person name="Nomoto H."/>
            <person name="Ohta F."/>
            <person name="Oishi K."/>
            <person name="Rigoutsos I."/>
            <person name="Sano M."/>
            <person name="Sasaki A."/>
            <person name="Sasakura Y."/>
            <person name="Shoguchi E."/>
            <person name="Shin-i T."/>
            <person name="Spagnuolo A."/>
            <person name="Stainier D."/>
            <person name="Suzuki M.M."/>
            <person name="Tassy O."/>
            <person name="Takatori N."/>
            <person name="Tokuoka M."/>
            <person name="Yagi K."/>
            <person name="Yoshizaki F."/>
            <person name="Wada S."/>
            <person name="Zhang C."/>
            <person name="Hyatt P.D."/>
            <person name="Larimer F."/>
            <person name="Detter C."/>
            <person name="Doggett N."/>
            <person name="Glavina T."/>
            <person name="Hawkins T."/>
            <person name="Richardson P."/>
            <person name="Lucas S."/>
            <person name="Kohara Y."/>
            <person name="Levine M."/>
            <person name="Satoh N."/>
            <person name="Rokhsar D.S."/>
        </authorList>
    </citation>
    <scope>NUCLEOTIDE SEQUENCE [LARGE SCALE GENOMIC DNA]</scope>
</reference>
<dbReference type="GO" id="GO:0005634">
    <property type="term" value="C:nucleus"/>
    <property type="evidence" value="ECO:0000318"/>
    <property type="project" value="GO_Central"/>
</dbReference>
<evidence type="ECO:0000313" key="3">
    <source>
        <dbReference type="Ensembl" id="ENSCINP00000013589.3"/>
    </source>
</evidence>
<dbReference type="InParanoid" id="F6QPI8"/>
<protein>
    <submittedName>
        <fullName evidence="3">Uncharacterized LOC100176117</fullName>
    </submittedName>
</protein>
<dbReference type="OMA" id="CEMSIRI"/>
<dbReference type="Pfam" id="PF03359">
    <property type="entry name" value="GKAP"/>
    <property type="match status" value="1"/>
</dbReference>
<proteinExistence type="inferred from homology"/>
<dbReference type="OrthoDB" id="10023951at2759"/>
<keyword evidence="4" id="KW-1185">Reference proteome</keyword>